<evidence type="ECO:0000256" key="1">
    <source>
        <dbReference type="SAM" id="MobiDB-lite"/>
    </source>
</evidence>
<accession>A0A2C9ULE5</accession>
<dbReference type="GO" id="GO:0010112">
    <property type="term" value="P:regulation of systemic acquired resistance"/>
    <property type="evidence" value="ECO:0007669"/>
    <property type="project" value="InterPro"/>
</dbReference>
<dbReference type="OrthoDB" id="1098796at2759"/>
<protein>
    <submittedName>
        <fullName evidence="2">Uncharacterized protein</fullName>
    </submittedName>
</protein>
<dbReference type="EMBL" id="CM004400">
    <property type="protein sequence ID" value="OAY31307.1"/>
    <property type="molecule type" value="Genomic_DNA"/>
</dbReference>
<organism evidence="2">
    <name type="scientific">Manihot esculenta</name>
    <name type="common">Cassava</name>
    <name type="synonym">Jatropha manihot</name>
    <dbReference type="NCBI Taxonomy" id="3983"/>
    <lineage>
        <taxon>Eukaryota</taxon>
        <taxon>Viridiplantae</taxon>
        <taxon>Streptophyta</taxon>
        <taxon>Embryophyta</taxon>
        <taxon>Tracheophyta</taxon>
        <taxon>Spermatophyta</taxon>
        <taxon>Magnoliopsida</taxon>
        <taxon>eudicotyledons</taxon>
        <taxon>Gunneridae</taxon>
        <taxon>Pentapetalae</taxon>
        <taxon>rosids</taxon>
        <taxon>fabids</taxon>
        <taxon>Malpighiales</taxon>
        <taxon>Euphorbiaceae</taxon>
        <taxon>Crotonoideae</taxon>
        <taxon>Manihoteae</taxon>
        <taxon>Manihot</taxon>
    </lineage>
</organism>
<dbReference type="InterPro" id="IPR034577">
    <property type="entry name" value="NIMIN-2"/>
</dbReference>
<evidence type="ECO:0000313" key="2">
    <source>
        <dbReference type="EMBL" id="OAY31307.1"/>
    </source>
</evidence>
<feature type="region of interest" description="Disordered" evidence="1">
    <location>
        <begin position="1"/>
        <end position="32"/>
    </location>
</feature>
<dbReference type="AlphaFoldDB" id="A0A2C9ULE5"/>
<sequence length="128" mass="14778">MEADKRKRKGDSHSTEGDRSKEKGVVHGGEAVSEEEVEEFFAILKRIHVAVKYFEKNDGKRWKPSFMKEDFEEISGDVEGERKEEDCLDDNTARPERGIPLFWCGRVFQFITDPLVQRCLLIEVSNPS</sequence>
<feature type="compositionally biased region" description="Basic and acidic residues" evidence="1">
    <location>
        <begin position="11"/>
        <end position="25"/>
    </location>
</feature>
<feature type="compositionally biased region" description="Basic residues" evidence="1">
    <location>
        <begin position="1"/>
        <end position="10"/>
    </location>
</feature>
<dbReference type="PANTHER" id="PTHR35735:SF8">
    <property type="entry name" value="PROTEIN NIM1-INTERACTING 2"/>
    <property type="match status" value="1"/>
</dbReference>
<name>A0A2C9ULE5_MANES</name>
<gene>
    <name evidence="2" type="ORF">MANES_14G101600</name>
</gene>
<reference evidence="2" key="1">
    <citation type="submission" date="2016-02" db="EMBL/GenBank/DDBJ databases">
        <title>WGS assembly of Manihot esculenta.</title>
        <authorList>
            <person name="Bredeson J.V."/>
            <person name="Prochnik S.E."/>
            <person name="Lyons J.B."/>
            <person name="Schmutz J."/>
            <person name="Grimwood J."/>
            <person name="Vrebalov J."/>
            <person name="Bart R.S."/>
            <person name="Amuge T."/>
            <person name="Ferguson M.E."/>
            <person name="Green R."/>
            <person name="Putnam N."/>
            <person name="Stites J."/>
            <person name="Rounsley S."/>
            <person name="Rokhsar D.S."/>
        </authorList>
    </citation>
    <scope>NUCLEOTIDE SEQUENCE [LARGE SCALE GENOMIC DNA]</scope>
    <source>
        <tissue evidence="2">Leaf</tissue>
    </source>
</reference>
<dbReference type="PANTHER" id="PTHR35735">
    <property type="entry name" value="PROTEIN NIM1-INTERACTING 2"/>
    <property type="match status" value="1"/>
</dbReference>
<proteinExistence type="predicted"/>